<name>A0A397CVW2_APHAT</name>
<dbReference type="GO" id="GO:0006890">
    <property type="term" value="P:retrograde vesicle-mediated transport, Golgi to endoplasmic reticulum"/>
    <property type="evidence" value="ECO:0007669"/>
    <property type="project" value="TreeGrafter"/>
</dbReference>
<dbReference type="GO" id="GO:0070939">
    <property type="term" value="C:Dsl1/NZR complex"/>
    <property type="evidence" value="ECO:0007669"/>
    <property type="project" value="TreeGrafter"/>
</dbReference>
<proteinExistence type="predicted"/>
<dbReference type="AlphaFoldDB" id="A0A397CVW2"/>
<dbReference type="SUPFAM" id="SSF101908">
    <property type="entry name" value="Putative isomerase YbhE"/>
    <property type="match status" value="1"/>
</dbReference>
<evidence type="ECO:0000313" key="2">
    <source>
        <dbReference type="Proteomes" id="UP000265716"/>
    </source>
</evidence>
<dbReference type="VEuPathDB" id="FungiDB:H257_09166"/>
<protein>
    <submittedName>
        <fullName evidence="1">Uncharacterized protein</fullName>
    </submittedName>
</protein>
<accession>A0A397CVW2</accession>
<gene>
    <name evidence="1" type="ORF">DYB38_005439</name>
</gene>
<sequence>MAKSCVLLQDAEVISLPCDPSSASLSPDGMVVTGWTSGNTLHAYYVGEAILSRAVDLPSSAWKSFLVKSRVASASLFEFVLLVVCIDGSVCRVRVQSAHDTIQLLAQVSQSHPTLTACDVCDNGRLLVLAGGIRSNAKDMEHGSTLSIWNVLDESAELLHYSTVLAHDKLVMDAVPAAAAPSSWWSLLSGAEQLYPGYIQDIAISPDNTLVALRDSSGHVVFASRVSQGCWDDALEVARVHPAAALDTDVVHKAAWVAFVQSAATSTSAQLDQVLRTHVTNILDKRWSLDSIRHCVLDTPAACHRVWSFGLSTVVDDGHDVALLQLLDRLDTFLRLLWADECSIPATSSFELLVAMDTLAECFDVASFRQFLDRSWVDIAMALATAGRVSALTVRHLSSPM</sequence>
<evidence type="ECO:0000313" key="1">
    <source>
        <dbReference type="EMBL" id="RHY50881.1"/>
    </source>
</evidence>
<dbReference type="PANTHER" id="PTHR15922:SF2">
    <property type="entry name" value="NBAS SUBUNIT OF NRZ TETHERING COMPLEX"/>
    <property type="match status" value="1"/>
</dbReference>
<reference evidence="1 2" key="1">
    <citation type="submission" date="2018-08" db="EMBL/GenBank/DDBJ databases">
        <title>Aphanomyces genome sequencing and annotation.</title>
        <authorList>
            <person name="Minardi D."/>
            <person name="Oidtmann B."/>
            <person name="Van Der Giezen M."/>
            <person name="Studholme D.J."/>
        </authorList>
    </citation>
    <scope>NUCLEOTIDE SEQUENCE [LARGE SCALE GENOMIC DNA]</scope>
    <source>
        <strain evidence="1 2">SA</strain>
    </source>
</reference>
<dbReference type="PANTHER" id="PTHR15922">
    <property type="entry name" value="NEUROBLASTOMA-AMPLIFIED SEQUENCE"/>
    <property type="match status" value="1"/>
</dbReference>
<dbReference type="Proteomes" id="UP000265716">
    <property type="component" value="Unassembled WGS sequence"/>
</dbReference>
<comment type="caution">
    <text evidence="1">The sequence shown here is derived from an EMBL/GenBank/DDBJ whole genome shotgun (WGS) entry which is preliminary data.</text>
</comment>
<dbReference type="GO" id="GO:0000149">
    <property type="term" value="F:SNARE binding"/>
    <property type="evidence" value="ECO:0007669"/>
    <property type="project" value="TreeGrafter"/>
</dbReference>
<dbReference type="EMBL" id="QUTC01006694">
    <property type="protein sequence ID" value="RHY50881.1"/>
    <property type="molecule type" value="Genomic_DNA"/>
</dbReference>
<organism evidence="1 2">
    <name type="scientific">Aphanomyces astaci</name>
    <name type="common">Crayfish plague agent</name>
    <dbReference type="NCBI Taxonomy" id="112090"/>
    <lineage>
        <taxon>Eukaryota</taxon>
        <taxon>Sar</taxon>
        <taxon>Stramenopiles</taxon>
        <taxon>Oomycota</taxon>
        <taxon>Saprolegniomycetes</taxon>
        <taxon>Saprolegniales</taxon>
        <taxon>Verrucalvaceae</taxon>
        <taxon>Aphanomyces</taxon>
    </lineage>
</organism>